<keyword evidence="5" id="KW-1185">Reference proteome</keyword>
<evidence type="ECO:0000313" key="4">
    <source>
        <dbReference type="EMBL" id="SDW22719.1"/>
    </source>
</evidence>
<protein>
    <submittedName>
        <fullName evidence="3">Membrane protein</fullName>
    </submittedName>
</protein>
<reference evidence="3" key="3">
    <citation type="submission" date="2023-06" db="EMBL/GenBank/DDBJ databases">
        <authorList>
            <person name="Sun Q."/>
            <person name="Zhou Y."/>
        </authorList>
    </citation>
    <scope>NUCLEOTIDE SEQUENCE</scope>
    <source>
        <strain evidence="3">CGMCC 1.10859</strain>
    </source>
</reference>
<dbReference type="AlphaFoldDB" id="A0AAN4ZYN3"/>
<reference evidence="4 5" key="2">
    <citation type="submission" date="2016-10" db="EMBL/GenBank/DDBJ databases">
        <authorList>
            <person name="Varghese N."/>
            <person name="Submissions S."/>
        </authorList>
    </citation>
    <scope>NUCLEOTIDE SEQUENCE [LARGE SCALE GENOMIC DNA]</scope>
    <source>
        <strain evidence="4 5">DSM 24802</strain>
    </source>
</reference>
<evidence type="ECO:0000256" key="1">
    <source>
        <dbReference type="SAM" id="Phobius"/>
    </source>
</evidence>
<keyword evidence="1" id="KW-0472">Membrane</keyword>
<feature type="transmembrane region" description="Helical" evidence="1">
    <location>
        <begin position="228"/>
        <end position="251"/>
    </location>
</feature>
<evidence type="ECO:0000256" key="2">
    <source>
        <dbReference type="SAM" id="SignalP"/>
    </source>
</evidence>
<proteinExistence type="predicted"/>
<dbReference type="EMBL" id="FNOB01000002">
    <property type="protein sequence ID" value="SDW22719.1"/>
    <property type="molecule type" value="Genomic_DNA"/>
</dbReference>
<dbReference type="Proteomes" id="UP000634647">
    <property type="component" value="Unassembled WGS sequence"/>
</dbReference>
<keyword evidence="1" id="KW-0812">Transmembrane</keyword>
<accession>A0AAN4ZYN3</accession>
<evidence type="ECO:0000313" key="6">
    <source>
        <dbReference type="Proteomes" id="UP000634647"/>
    </source>
</evidence>
<feature type="chain" id="PRO_5043001295" evidence="2">
    <location>
        <begin position="20"/>
        <end position="253"/>
    </location>
</feature>
<dbReference type="InterPro" id="IPR019088">
    <property type="entry name" value="CHP02186-rel_TM"/>
</dbReference>
<organism evidence="3 6">
    <name type="scientific">Allgaiera indica</name>
    <dbReference type="NCBI Taxonomy" id="765699"/>
    <lineage>
        <taxon>Bacteria</taxon>
        <taxon>Pseudomonadati</taxon>
        <taxon>Pseudomonadota</taxon>
        <taxon>Alphaproteobacteria</taxon>
        <taxon>Rhodobacterales</taxon>
        <taxon>Paracoccaceae</taxon>
        <taxon>Allgaiera</taxon>
    </lineage>
</organism>
<feature type="signal peptide" evidence="2">
    <location>
        <begin position="1"/>
        <end position="19"/>
    </location>
</feature>
<sequence>MTRLLLTLLFALFATTAGAQKLVTGVSRDQVAITANFDGSDILVYGAVARDAPLPKGQTQNIVITLEGPSEPLIVRKKARIFGIWANHESVHVDSAPSFYAVSTTGPLFDLISHTEDLRYHISVPLAIREIGGTATAQHPKKFIDALIKIRTKDGKYENEIGAVKFRDNTLFSTRVQLPANLTEGAYKLRIFLTQDRKVIDMSETSIEVRKAGIERWLFNLSADRPALYGILSLFIAISAGWLASAAFQLLRR</sequence>
<reference evidence="3" key="1">
    <citation type="journal article" date="2014" name="Int. J. Syst. Evol. Microbiol.">
        <title>Complete genome sequence of Corynebacterium casei LMG S-19264T (=DSM 44701T), isolated from a smear-ripened cheese.</title>
        <authorList>
            <consortium name="US DOE Joint Genome Institute (JGI-PGF)"/>
            <person name="Walter F."/>
            <person name="Albersmeier A."/>
            <person name="Kalinowski J."/>
            <person name="Ruckert C."/>
        </authorList>
    </citation>
    <scope>NUCLEOTIDE SEQUENCE</scope>
    <source>
        <strain evidence="3">CGMCC 1.10859</strain>
    </source>
</reference>
<gene>
    <name evidence="3" type="ORF">GCM10008024_07490</name>
    <name evidence="4" type="ORF">SAMN05444006_102127</name>
</gene>
<name>A0AAN4ZYN3_9RHOB</name>
<evidence type="ECO:0000313" key="3">
    <source>
        <dbReference type="EMBL" id="GHD99573.1"/>
    </source>
</evidence>
<dbReference type="Proteomes" id="UP000199541">
    <property type="component" value="Unassembled WGS sequence"/>
</dbReference>
<evidence type="ECO:0000313" key="5">
    <source>
        <dbReference type="Proteomes" id="UP000199541"/>
    </source>
</evidence>
<comment type="caution">
    <text evidence="3">The sequence shown here is derived from an EMBL/GenBank/DDBJ whole genome shotgun (WGS) entry which is preliminary data.</text>
</comment>
<keyword evidence="2" id="KW-0732">Signal</keyword>
<dbReference type="EMBL" id="BNAB01000002">
    <property type="protein sequence ID" value="GHD99573.1"/>
    <property type="molecule type" value="Genomic_DNA"/>
</dbReference>
<keyword evidence="1" id="KW-1133">Transmembrane helix</keyword>
<dbReference type="RefSeq" id="WP_035840885.1">
    <property type="nucleotide sequence ID" value="NZ_BNAB01000002.1"/>
</dbReference>
<dbReference type="Pfam" id="PF09608">
    <property type="entry name" value="Alph_Pro_TM"/>
    <property type="match status" value="1"/>
</dbReference>